<dbReference type="InterPro" id="IPR004467">
    <property type="entry name" value="Or_phspho_trans_dom"/>
</dbReference>
<protein>
    <recommendedName>
        <fullName evidence="2 6">Orotate phosphoribosyltransferase</fullName>
        <shortName evidence="6">OPRT</shortName>
        <shortName evidence="6">OPRTase</shortName>
        <ecNumber evidence="2 6">2.4.2.10</ecNumber>
    </recommendedName>
</protein>
<evidence type="ECO:0000259" key="7">
    <source>
        <dbReference type="Pfam" id="PF00156"/>
    </source>
</evidence>
<evidence type="ECO:0000256" key="3">
    <source>
        <dbReference type="ARBA" id="ARBA00022676"/>
    </source>
</evidence>
<dbReference type="InterPro" id="IPR023031">
    <property type="entry name" value="OPRT"/>
</dbReference>
<dbReference type="HAMAP" id="MF_01208">
    <property type="entry name" value="PyrE"/>
    <property type="match status" value="1"/>
</dbReference>
<dbReference type="InterPro" id="IPR000836">
    <property type="entry name" value="PRTase_dom"/>
</dbReference>
<evidence type="ECO:0000256" key="4">
    <source>
        <dbReference type="ARBA" id="ARBA00022679"/>
    </source>
</evidence>
<evidence type="ECO:0000313" key="11">
    <source>
        <dbReference type="Proteomes" id="UP000320839"/>
    </source>
</evidence>
<dbReference type="GO" id="GO:0004588">
    <property type="term" value="F:orotate phosphoribosyltransferase activity"/>
    <property type="evidence" value="ECO:0007669"/>
    <property type="project" value="UniProtKB-UniRule"/>
</dbReference>
<evidence type="ECO:0000256" key="2">
    <source>
        <dbReference type="ARBA" id="ARBA00011971"/>
    </source>
</evidence>
<keyword evidence="4 6" id="KW-0808">Transferase</keyword>
<gene>
    <name evidence="8" type="primary">pyrE_2</name>
    <name evidence="6" type="synonym">pyrE</name>
    <name evidence="8" type="ORF">Enr10x_55810</name>
    <name evidence="9" type="ORF">Pan153_58490</name>
</gene>
<dbReference type="Gene3D" id="3.40.50.2020">
    <property type="match status" value="1"/>
</dbReference>
<feature type="binding site" description="in other chain" evidence="6">
    <location>
        <begin position="115"/>
        <end position="123"/>
    </location>
    <ligand>
        <name>5-phospho-alpha-D-ribose 1-diphosphate</name>
        <dbReference type="ChEBI" id="CHEBI:58017"/>
        <note>ligand shared between dimeric partners</note>
    </ligand>
</feature>
<keyword evidence="3 6" id="KW-0328">Glycosyltransferase</keyword>
<comment type="similarity">
    <text evidence="6">Belongs to the purine/pyrimidine phosphoribosyltransferase family. PyrE subfamily.</text>
</comment>
<evidence type="ECO:0000256" key="5">
    <source>
        <dbReference type="ARBA" id="ARBA00022975"/>
    </source>
</evidence>
<dbReference type="PANTHER" id="PTHR19278">
    <property type="entry name" value="OROTATE PHOSPHORIBOSYLTRANSFERASE"/>
    <property type="match status" value="1"/>
</dbReference>
<evidence type="ECO:0000313" key="10">
    <source>
        <dbReference type="Proteomes" id="UP000315647"/>
    </source>
</evidence>
<keyword evidence="5 6" id="KW-0665">Pyrimidine biosynthesis</keyword>
<comment type="subunit">
    <text evidence="6">Homodimer.</text>
</comment>
<reference evidence="8 10" key="1">
    <citation type="submission" date="2019-03" db="EMBL/GenBank/DDBJ databases">
        <title>Deep-cultivation of Planctomycetes and their phenomic and genomic characterization uncovers novel biology.</title>
        <authorList>
            <person name="Wiegand S."/>
            <person name="Jogler M."/>
            <person name="Boedeker C."/>
            <person name="Pinto D."/>
            <person name="Vollmers J."/>
            <person name="Rivas-Marin E."/>
            <person name="Kohn T."/>
            <person name="Peeters S.H."/>
            <person name="Heuer A."/>
            <person name="Rast P."/>
            <person name="Oberbeckmann S."/>
            <person name="Bunk B."/>
            <person name="Jeske O."/>
            <person name="Meyerdierks A."/>
            <person name="Storesund J.E."/>
            <person name="Kallscheuer N."/>
            <person name="Luecker S."/>
            <person name="Lage O.M."/>
            <person name="Pohl T."/>
            <person name="Merkel B.J."/>
            <person name="Hornburger P."/>
            <person name="Mueller R.-W."/>
            <person name="Bruemmer F."/>
            <person name="Labrenz M."/>
            <person name="Spormann A.M."/>
            <person name="Op den Camp H."/>
            <person name="Overmann J."/>
            <person name="Amann R."/>
            <person name="Jetten M.S.M."/>
            <person name="Mascher T."/>
            <person name="Medema M.H."/>
            <person name="Devos D.P."/>
            <person name="Kaster A.-K."/>
            <person name="Ovreas L."/>
            <person name="Rohde M."/>
            <person name="Galperin M.Y."/>
            <person name="Jogler C."/>
        </authorList>
    </citation>
    <scope>NUCLEOTIDE SEQUENCE [LARGE SCALE GENOMIC DNA]</scope>
    <source>
        <strain evidence="8 10">Enr10</strain>
        <strain evidence="9 11">Pan153</strain>
    </source>
</reference>
<dbReference type="InterPro" id="IPR029057">
    <property type="entry name" value="PRTase-like"/>
</dbReference>
<sequence>MTKQLQLAKEIKRTSQLSGTFTLRSGATSDTYFDKYQFESAPVLLKQIAEAMSELLPENTDVLAGLEMGGIPVVTVLSQVTGLPAAFIRKEAKTYGTCRYAEGTSLSGKNVVLIEDVVSSGGAILDALQKLRDSEIEPLCAICVIDRQTGGTEALQGVDLELKSVLTMQDIIDVG</sequence>
<keyword evidence="6" id="KW-0460">Magnesium</keyword>
<dbReference type="NCBIfam" id="TIGR00336">
    <property type="entry name" value="pyrE"/>
    <property type="match status" value="1"/>
</dbReference>
<proteinExistence type="inferred from homology"/>
<evidence type="ECO:0000256" key="6">
    <source>
        <dbReference type="HAMAP-Rule" id="MF_01208"/>
    </source>
</evidence>
<dbReference type="GO" id="GO:0044205">
    <property type="term" value="P:'de novo' UMP biosynthetic process"/>
    <property type="evidence" value="ECO:0007669"/>
    <property type="project" value="UniProtKB-UniRule"/>
</dbReference>
<dbReference type="Pfam" id="PF00156">
    <property type="entry name" value="Pribosyltran"/>
    <property type="match status" value="1"/>
</dbReference>
<feature type="binding site" description="in other chain" evidence="6">
    <location>
        <position position="90"/>
    </location>
    <ligand>
        <name>5-phospho-alpha-D-ribose 1-diphosphate</name>
        <dbReference type="ChEBI" id="CHEBI:58017"/>
        <note>ligand shared between dimeric partners</note>
    </ligand>
</feature>
<feature type="domain" description="Phosphoribosyltransferase" evidence="7">
    <location>
        <begin position="40"/>
        <end position="150"/>
    </location>
</feature>
<evidence type="ECO:0000313" key="8">
    <source>
        <dbReference type="EMBL" id="QDT30221.1"/>
    </source>
</evidence>
<accession>A0A517QF20</accession>
<dbReference type="GO" id="GO:0000287">
    <property type="term" value="F:magnesium ion binding"/>
    <property type="evidence" value="ECO:0007669"/>
    <property type="project" value="UniProtKB-UniRule"/>
</dbReference>
<feature type="binding site" evidence="6">
    <location>
        <position position="93"/>
    </location>
    <ligand>
        <name>5-phospho-alpha-D-ribose 1-diphosphate</name>
        <dbReference type="ChEBI" id="CHEBI:58017"/>
        <note>ligand shared between dimeric partners</note>
    </ligand>
</feature>
<comment type="cofactor">
    <cofactor evidence="6">
        <name>Mg(2+)</name>
        <dbReference type="ChEBI" id="CHEBI:18420"/>
    </cofactor>
</comment>
<name>A0A517QF20_9PLAN</name>
<comment type="pathway">
    <text evidence="1 6">Pyrimidine metabolism; UMP biosynthesis via de novo pathway; UMP from orotate: step 1/2.</text>
</comment>
<feature type="binding site" evidence="6">
    <location>
        <position position="147"/>
    </location>
    <ligand>
        <name>orotate</name>
        <dbReference type="ChEBI" id="CHEBI:30839"/>
    </ligand>
</feature>
<comment type="caution">
    <text evidence="6">Lacks conserved residue(s) required for the propagation of feature annotation.</text>
</comment>
<accession>A0A518FXR7</accession>
<dbReference type="PANTHER" id="PTHR19278:SF9">
    <property type="entry name" value="URIDINE 5'-MONOPHOSPHATE SYNTHASE"/>
    <property type="match status" value="1"/>
</dbReference>
<dbReference type="RefSeq" id="WP_145452145.1">
    <property type="nucleotide sequence ID" value="NZ_CP036317.1"/>
</dbReference>
<feature type="binding site" evidence="6">
    <location>
        <position position="89"/>
    </location>
    <ligand>
        <name>5-phospho-alpha-D-ribose 1-diphosphate</name>
        <dbReference type="ChEBI" id="CHEBI:58017"/>
        <note>ligand shared between dimeric partners</note>
    </ligand>
</feature>
<dbReference type="AlphaFoldDB" id="A0A517QF20"/>
<dbReference type="EMBL" id="CP036317">
    <property type="protein sequence ID" value="QDV21167.1"/>
    <property type="molecule type" value="Genomic_DNA"/>
</dbReference>
<dbReference type="CDD" id="cd06223">
    <property type="entry name" value="PRTases_typeI"/>
    <property type="match status" value="1"/>
</dbReference>
<dbReference type="SUPFAM" id="SSF53271">
    <property type="entry name" value="PRTase-like"/>
    <property type="match status" value="1"/>
</dbReference>
<dbReference type="EMBL" id="CP037421">
    <property type="protein sequence ID" value="QDT30221.1"/>
    <property type="molecule type" value="Genomic_DNA"/>
</dbReference>
<dbReference type="GO" id="GO:0019856">
    <property type="term" value="P:pyrimidine nucleobase biosynthetic process"/>
    <property type="evidence" value="ECO:0007669"/>
    <property type="project" value="TreeGrafter"/>
</dbReference>
<dbReference type="Proteomes" id="UP000320839">
    <property type="component" value="Chromosome"/>
</dbReference>
<keyword evidence="10" id="KW-1185">Reference proteome</keyword>
<feature type="binding site" description="in other chain" evidence="6">
    <location>
        <position position="24"/>
    </location>
    <ligand>
        <name>5-phospho-alpha-D-ribose 1-diphosphate</name>
        <dbReference type="ChEBI" id="CHEBI:58017"/>
        <note>ligand shared between dimeric partners</note>
    </ligand>
</feature>
<dbReference type="OrthoDB" id="4213751at2"/>
<comment type="function">
    <text evidence="6">Catalyzes the transfer of a ribosyl phosphate group from 5-phosphoribose 1-diphosphate to orotate, leading to the formation of orotidine monophosphate (OMP).</text>
</comment>
<feature type="binding site" evidence="6">
    <location>
        <position position="119"/>
    </location>
    <ligand>
        <name>orotate</name>
        <dbReference type="ChEBI" id="CHEBI:30839"/>
    </ligand>
</feature>
<evidence type="ECO:0000313" key="9">
    <source>
        <dbReference type="EMBL" id="QDV21167.1"/>
    </source>
</evidence>
<dbReference type="Proteomes" id="UP000315647">
    <property type="component" value="Chromosome"/>
</dbReference>
<dbReference type="EC" id="2.4.2.10" evidence="2 6"/>
<evidence type="ECO:0000256" key="1">
    <source>
        <dbReference type="ARBA" id="ARBA00004889"/>
    </source>
</evidence>
<comment type="catalytic activity">
    <reaction evidence="6">
        <text>orotidine 5'-phosphate + diphosphate = orotate + 5-phospho-alpha-D-ribose 1-diphosphate</text>
        <dbReference type="Rhea" id="RHEA:10380"/>
        <dbReference type="ChEBI" id="CHEBI:30839"/>
        <dbReference type="ChEBI" id="CHEBI:33019"/>
        <dbReference type="ChEBI" id="CHEBI:57538"/>
        <dbReference type="ChEBI" id="CHEBI:58017"/>
        <dbReference type="EC" id="2.4.2.10"/>
    </reaction>
</comment>
<organism evidence="8 10">
    <name type="scientific">Gimesia panareensis</name>
    <dbReference type="NCBI Taxonomy" id="2527978"/>
    <lineage>
        <taxon>Bacteria</taxon>
        <taxon>Pseudomonadati</taxon>
        <taxon>Planctomycetota</taxon>
        <taxon>Planctomycetia</taxon>
        <taxon>Planctomycetales</taxon>
        <taxon>Planctomycetaceae</taxon>
        <taxon>Gimesia</taxon>
    </lineage>
</organism>
<dbReference type="UniPathway" id="UPA00070">
    <property type="reaction ID" value="UER00119"/>
</dbReference>